<evidence type="ECO:0000313" key="1">
    <source>
        <dbReference type="EMBL" id="RAL12781.1"/>
    </source>
</evidence>
<name>A0A395HXX8_ASPHC</name>
<evidence type="ECO:0000313" key="2">
    <source>
        <dbReference type="Proteomes" id="UP000248961"/>
    </source>
</evidence>
<dbReference type="Pfam" id="PF07173">
    <property type="entry name" value="GRDP-like"/>
    <property type="match status" value="1"/>
</dbReference>
<keyword evidence="2" id="KW-1185">Reference proteome</keyword>
<gene>
    <name evidence="1" type="ORF">BO97DRAFT_368309</name>
</gene>
<dbReference type="EMBL" id="KZ824282">
    <property type="protein sequence ID" value="RAL12781.1"/>
    <property type="molecule type" value="Genomic_DNA"/>
</dbReference>
<dbReference type="GeneID" id="37196984"/>
<dbReference type="Proteomes" id="UP000248961">
    <property type="component" value="Unassembled WGS sequence"/>
</dbReference>
<dbReference type="InterPro" id="IPR009836">
    <property type="entry name" value="GRDP-like"/>
</dbReference>
<dbReference type="STRING" id="1450537.A0A395HXX8"/>
<sequence length="391" mass="44832">MPPSISSLLTRLHLHSSDLSQELVRPVLSVVEESQKQAEDKADLPSIQQCAIHFEMLEAFYALRKRVTASRKLAKALIRIHIKKSHGKAHKDRELSDTWYRFLSIAVVRFQKWIRATDHHLRAKQPEMNDPIVLPPLDILMVWHAFLLNPHDFSGYCISNHLNHIRDLSFPWTAVHQALSQENWNYTLPDRTATWLFDELNIAPDLIMALQRNEAMTAKDIATTVSAENTPLIDNILRQGIFIDKMHNLLWICSPALQGTLARALARYEHFVTLFRLHPDKILVPTLDVDLVWHTHLCSAELYEKSMLERTGRYINHDDKLGEEVLTGAFETTGELFEAATGEIYGVCFCWDCEAMRSAGEMVGGEVGADARKKVEEEVDSYWRAEMARQK</sequence>
<organism evidence="1 2">
    <name type="scientific">Aspergillus homomorphus (strain CBS 101889)</name>
    <dbReference type="NCBI Taxonomy" id="1450537"/>
    <lineage>
        <taxon>Eukaryota</taxon>
        <taxon>Fungi</taxon>
        <taxon>Dikarya</taxon>
        <taxon>Ascomycota</taxon>
        <taxon>Pezizomycotina</taxon>
        <taxon>Eurotiomycetes</taxon>
        <taxon>Eurotiomycetidae</taxon>
        <taxon>Eurotiales</taxon>
        <taxon>Aspergillaceae</taxon>
        <taxon>Aspergillus</taxon>
        <taxon>Aspergillus subgen. Circumdati</taxon>
    </lineage>
</organism>
<protein>
    <submittedName>
        <fullName evidence="1">Uncharacterized protein</fullName>
    </submittedName>
</protein>
<dbReference type="VEuPathDB" id="FungiDB:BO97DRAFT_368309"/>
<dbReference type="PANTHER" id="PTHR34365:SF7">
    <property type="entry name" value="GLYCINE-RICH DOMAIN-CONTAINING PROTEIN 1"/>
    <property type="match status" value="1"/>
</dbReference>
<dbReference type="PANTHER" id="PTHR34365">
    <property type="entry name" value="ENOLASE (DUF1399)"/>
    <property type="match status" value="1"/>
</dbReference>
<proteinExistence type="predicted"/>
<dbReference type="OrthoDB" id="2684236at2759"/>
<reference evidence="1 2" key="1">
    <citation type="submission" date="2018-02" db="EMBL/GenBank/DDBJ databases">
        <title>The genomes of Aspergillus section Nigri reveals drivers in fungal speciation.</title>
        <authorList>
            <consortium name="DOE Joint Genome Institute"/>
            <person name="Vesth T.C."/>
            <person name="Nybo J."/>
            <person name="Theobald S."/>
            <person name="Brandl J."/>
            <person name="Frisvad J.C."/>
            <person name="Nielsen K.F."/>
            <person name="Lyhne E.K."/>
            <person name="Kogle M.E."/>
            <person name="Kuo A."/>
            <person name="Riley R."/>
            <person name="Clum A."/>
            <person name="Nolan M."/>
            <person name="Lipzen A."/>
            <person name="Salamov A."/>
            <person name="Henrissat B."/>
            <person name="Wiebenga A."/>
            <person name="De vries R.P."/>
            <person name="Grigoriev I.V."/>
            <person name="Mortensen U.H."/>
            <person name="Andersen M.R."/>
            <person name="Baker S.E."/>
        </authorList>
    </citation>
    <scope>NUCLEOTIDE SEQUENCE [LARGE SCALE GENOMIC DNA]</scope>
    <source>
        <strain evidence="1 2">CBS 101889</strain>
    </source>
</reference>
<dbReference type="AlphaFoldDB" id="A0A395HXX8"/>
<accession>A0A395HXX8</accession>
<dbReference type="RefSeq" id="XP_025551935.1">
    <property type="nucleotide sequence ID" value="XM_025692695.1"/>
</dbReference>